<evidence type="ECO:0000256" key="2">
    <source>
        <dbReference type="ARBA" id="ARBA00022723"/>
    </source>
</evidence>
<dbReference type="PANTHER" id="PTHR24300">
    <property type="entry name" value="CYTOCHROME P450 508A4-RELATED"/>
    <property type="match status" value="1"/>
</dbReference>
<comment type="caution">
    <text evidence="5">The sequence shown here is derived from an EMBL/GenBank/DDBJ whole genome shotgun (WGS) entry which is preliminary data.</text>
</comment>
<dbReference type="InterPro" id="IPR050182">
    <property type="entry name" value="Cytochrome_P450_fam2"/>
</dbReference>
<evidence type="ECO:0000256" key="1">
    <source>
        <dbReference type="ARBA" id="ARBA00010617"/>
    </source>
</evidence>
<sequence>MEARKDDPESTMSIEDLLFCLSDLFVAGSETVSSTIRWAIHYLAKYPEVQAKVQKEIDSVVPRDVPPSIQQKNRYWVSIDALGSLVEALGLVSGSFWRETFILSGKRDCLCFIFSISFPNR</sequence>
<dbReference type="InterPro" id="IPR002401">
    <property type="entry name" value="Cyt_P450_E_grp-I"/>
</dbReference>
<reference evidence="5 6" key="2">
    <citation type="submission" date="2019-01" db="EMBL/GenBank/DDBJ databases">
        <title>The decoding of complex shrimp genome reveals the adaptation for benthos swimmer, frequently molting mechanism and breeding impact on genome.</title>
        <authorList>
            <person name="Sun Y."/>
            <person name="Gao Y."/>
            <person name="Yu Y."/>
        </authorList>
    </citation>
    <scope>NUCLEOTIDE SEQUENCE [LARGE SCALE GENOMIC DNA]</scope>
    <source>
        <tissue evidence="5">Muscle</tissue>
    </source>
</reference>
<accession>A0A423TEP9</accession>
<evidence type="ECO:0000313" key="5">
    <source>
        <dbReference type="EMBL" id="ROT74906.1"/>
    </source>
</evidence>
<reference evidence="5 6" key="1">
    <citation type="submission" date="2018-04" db="EMBL/GenBank/DDBJ databases">
        <authorList>
            <person name="Zhang X."/>
            <person name="Yuan J."/>
            <person name="Li F."/>
            <person name="Xiang J."/>
        </authorList>
    </citation>
    <scope>NUCLEOTIDE SEQUENCE [LARGE SCALE GENOMIC DNA]</scope>
    <source>
        <tissue evidence="5">Muscle</tissue>
    </source>
</reference>
<dbReference type="GO" id="GO:0006082">
    <property type="term" value="P:organic acid metabolic process"/>
    <property type="evidence" value="ECO:0007669"/>
    <property type="project" value="TreeGrafter"/>
</dbReference>
<dbReference type="GO" id="GO:0006805">
    <property type="term" value="P:xenobiotic metabolic process"/>
    <property type="evidence" value="ECO:0007669"/>
    <property type="project" value="TreeGrafter"/>
</dbReference>
<dbReference type="PANTHER" id="PTHR24300:SF375">
    <property type="entry name" value="CYTOCHROME P450 FAMILY"/>
    <property type="match status" value="1"/>
</dbReference>
<dbReference type="GO" id="GO:0005737">
    <property type="term" value="C:cytoplasm"/>
    <property type="evidence" value="ECO:0007669"/>
    <property type="project" value="TreeGrafter"/>
</dbReference>
<dbReference type="Pfam" id="PF00067">
    <property type="entry name" value="p450"/>
    <property type="match status" value="1"/>
</dbReference>
<dbReference type="Gene3D" id="1.10.630.10">
    <property type="entry name" value="Cytochrome P450"/>
    <property type="match status" value="1"/>
</dbReference>
<dbReference type="SUPFAM" id="SSF48264">
    <property type="entry name" value="Cytochrome P450"/>
    <property type="match status" value="1"/>
</dbReference>
<dbReference type="GO" id="GO:0005506">
    <property type="term" value="F:iron ion binding"/>
    <property type="evidence" value="ECO:0007669"/>
    <property type="project" value="InterPro"/>
</dbReference>
<proteinExistence type="inferred from homology"/>
<dbReference type="STRING" id="6689.A0A423TEP9"/>
<name>A0A423TEP9_PENVA</name>
<dbReference type="EMBL" id="QCYY01001835">
    <property type="protein sequence ID" value="ROT74906.1"/>
    <property type="molecule type" value="Genomic_DNA"/>
</dbReference>
<dbReference type="Proteomes" id="UP000283509">
    <property type="component" value="Unassembled WGS sequence"/>
</dbReference>
<keyword evidence="4" id="KW-0560">Oxidoreductase</keyword>
<evidence type="ECO:0000256" key="4">
    <source>
        <dbReference type="ARBA" id="ARBA00023033"/>
    </source>
</evidence>
<dbReference type="InterPro" id="IPR001128">
    <property type="entry name" value="Cyt_P450"/>
</dbReference>
<dbReference type="AlphaFoldDB" id="A0A423TEP9"/>
<gene>
    <name evidence="5" type="ORF">C7M84_006582</name>
</gene>
<dbReference type="PRINTS" id="PR00463">
    <property type="entry name" value="EP450I"/>
</dbReference>
<keyword evidence="4" id="KW-0503">Monooxygenase</keyword>
<keyword evidence="6" id="KW-1185">Reference proteome</keyword>
<keyword evidence="2" id="KW-0479">Metal-binding</keyword>
<dbReference type="InterPro" id="IPR036396">
    <property type="entry name" value="Cyt_P450_sf"/>
</dbReference>
<organism evidence="5 6">
    <name type="scientific">Penaeus vannamei</name>
    <name type="common">Whiteleg shrimp</name>
    <name type="synonym">Litopenaeus vannamei</name>
    <dbReference type="NCBI Taxonomy" id="6689"/>
    <lineage>
        <taxon>Eukaryota</taxon>
        <taxon>Metazoa</taxon>
        <taxon>Ecdysozoa</taxon>
        <taxon>Arthropoda</taxon>
        <taxon>Crustacea</taxon>
        <taxon>Multicrustacea</taxon>
        <taxon>Malacostraca</taxon>
        <taxon>Eumalacostraca</taxon>
        <taxon>Eucarida</taxon>
        <taxon>Decapoda</taxon>
        <taxon>Dendrobranchiata</taxon>
        <taxon>Penaeoidea</taxon>
        <taxon>Penaeidae</taxon>
        <taxon>Penaeus</taxon>
    </lineage>
</organism>
<evidence type="ECO:0000313" key="6">
    <source>
        <dbReference type="Proteomes" id="UP000283509"/>
    </source>
</evidence>
<evidence type="ECO:0000256" key="3">
    <source>
        <dbReference type="ARBA" id="ARBA00023004"/>
    </source>
</evidence>
<dbReference type="GO" id="GO:0020037">
    <property type="term" value="F:heme binding"/>
    <property type="evidence" value="ECO:0007669"/>
    <property type="project" value="InterPro"/>
</dbReference>
<comment type="similarity">
    <text evidence="1">Belongs to the cytochrome P450 family.</text>
</comment>
<protein>
    <submittedName>
        <fullName evidence="5">Cytochrome P450 2L1</fullName>
    </submittedName>
</protein>
<keyword evidence="3" id="KW-0408">Iron</keyword>
<dbReference type="GO" id="GO:0016712">
    <property type="term" value="F:oxidoreductase activity, acting on paired donors, with incorporation or reduction of molecular oxygen, reduced flavin or flavoprotein as one donor, and incorporation of one atom of oxygen"/>
    <property type="evidence" value="ECO:0007669"/>
    <property type="project" value="TreeGrafter"/>
</dbReference>